<gene>
    <name evidence="5" type="primary">gbuA</name>
    <name evidence="5" type="ORF">LMG31506_01852</name>
</gene>
<dbReference type="GO" id="GO:0008783">
    <property type="term" value="F:agmatinase activity"/>
    <property type="evidence" value="ECO:0007669"/>
    <property type="project" value="TreeGrafter"/>
</dbReference>
<dbReference type="SUPFAM" id="SSF52768">
    <property type="entry name" value="Arginase/deacetylase"/>
    <property type="match status" value="1"/>
</dbReference>
<dbReference type="GO" id="GO:0047971">
    <property type="term" value="F:guanidinobutyrase activity"/>
    <property type="evidence" value="ECO:0007669"/>
    <property type="project" value="UniProtKB-EC"/>
</dbReference>
<dbReference type="CDD" id="cd11589">
    <property type="entry name" value="Agmatinase_like_1"/>
    <property type="match status" value="1"/>
</dbReference>
<evidence type="ECO:0000256" key="4">
    <source>
        <dbReference type="PROSITE-ProRule" id="PRU00742"/>
    </source>
</evidence>
<accession>A0A916ISD3</accession>
<comment type="cofactor">
    <cofactor evidence="3">
        <name>Mn(2+)</name>
        <dbReference type="ChEBI" id="CHEBI:29035"/>
    </cofactor>
    <text evidence="3">Binds 2 manganese ions per subunit.</text>
</comment>
<feature type="binding site" evidence="3">
    <location>
        <position position="243"/>
    </location>
    <ligand>
        <name>Mn(2+)</name>
        <dbReference type="ChEBI" id="CHEBI:29035"/>
        <label>1</label>
    </ligand>
</feature>
<evidence type="ECO:0000313" key="6">
    <source>
        <dbReference type="Proteomes" id="UP000672934"/>
    </source>
</evidence>
<feature type="binding site" evidence="3">
    <location>
        <position position="160"/>
    </location>
    <ligand>
        <name>Mn(2+)</name>
        <dbReference type="ChEBI" id="CHEBI:29035"/>
        <label>1</label>
    </ligand>
</feature>
<name>A0A916ISD3_9BURK</name>
<dbReference type="Gene3D" id="3.40.800.10">
    <property type="entry name" value="Ureohydrolase domain"/>
    <property type="match status" value="1"/>
</dbReference>
<dbReference type="InterPro" id="IPR023696">
    <property type="entry name" value="Ureohydrolase_dom_sf"/>
</dbReference>
<dbReference type="PANTHER" id="PTHR11358">
    <property type="entry name" value="ARGINASE/AGMATINASE"/>
    <property type="match status" value="1"/>
</dbReference>
<protein>
    <submittedName>
        <fullName evidence="5">Guanidinobutyrase</fullName>
        <ecNumber evidence="5">3.5.3.7</ecNumber>
    </submittedName>
</protein>
<keyword evidence="3" id="KW-0464">Manganese</keyword>
<feature type="binding site" evidence="3">
    <location>
        <position position="245"/>
    </location>
    <ligand>
        <name>Mn(2+)</name>
        <dbReference type="ChEBI" id="CHEBI:29035"/>
        <label>1</label>
    </ligand>
</feature>
<reference evidence="5" key="1">
    <citation type="submission" date="2021-03" db="EMBL/GenBank/DDBJ databases">
        <authorList>
            <person name="Peeters C."/>
        </authorList>
    </citation>
    <scope>NUCLEOTIDE SEQUENCE</scope>
    <source>
        <strain evidence="5">LMG 31506</strain>
    </source>
</reference>
<evidence type="ECO:0000256" key="3">
    <source>
        <dbReference type="PIRSR" id="PIRSR036979-1"/>
    </source>
</evidence>
<dbReference type="Pfam" id="PF00491">
    <property type="entry name" value="Arginase"/>
    <property type="match status" value="1"/>
</dbReference>
<evidence type="ECO:0000256" key="1">
    <source>
        <dbReference type="ARBA" id="ARBA00022723"/>
    </source>
</evidence>
<feature type="binding site" evidence="3">
    <location>
        <position position="156"/>
    </location>
    <ligand>
        <name>Mn(2+)</name>
        <dbReference type="ChEBI" id="CHEBI:29035"/>
        <label>1</label>
    </ligand>
</feature>
<dbReference type="AlphaFoldDB" id="A0A916ISD3"/>
<proteinExistence type="inferred from homology"/>
<dbReference type="GO" id="GO:0046872">
    <property type="term" value="F:metal ion binding"/>
    <property type="evidence" value="ECO:0007669"/>
    <property type="project" value="UniProtKB-KW"/>
</dbReference>
<organism evidence="5 6">
    <name type="scientific">Cupriavidus yeoncheonensis</name>
    <dbReference type="NCBI Taxonomy" id="1462994"/>
    <lineage>
        <taxon>Bacteria</taxon>
        <taxon>Pseudomonadati</taxon>
        <taxon>Pseudomonadota</taxon>
        <taxon>Betaproteobacteria</taxon>
        <taxon>Burkholderiales</taxon>
        <taxon>Burkholderiaceae</taxon>
        <taxon>Cupriavidus</taxon>
    </lineage>
</organism>
<keyword evidence="2 5" id="KW-0378">Hydrolase</keyword>
<dbReference type="PANTHER" id="PTHR11358:SF26">
    <property type="entry name" value="GUANIDINO ACID HYDROLASE, MITOCHONDRIAL"/>
    <property type="match status" value="1"/>
</dbReference>
<keyword evidence="1 3" id="KW-0479">Metal-binding</keyword>
<sequence length="326" mass="35361">MEQILSFPLTVPPSRKHQSFLWSPICTDLDQLDAHVAILGIPFGQAYVAEHISNDQSKAPDAIRAMSDRICRALHHYDFDVGGPIYDNRALKVVDCGNVPADPRDLSTHGPRSEEAVRKILKAGAMPIILGGDHAIPIPVLRAYDDQGPITLVHIDAHLDWREEINGVREGLSSTIRRASEMEHVGEIFQIGLRAQGSGRQADYDAAVAYGSHLIPAYEVHEKGMQSVLDRIADGGRYYLTIDADGLDPSIAPGVAGPALGGITYVQMRQLIHGLVKKGRVVGMDIVEITPSTDVNNITSITAGRLIVNMIGAAVRADYFDAPRIG</sequence>
<dbReference type="InterPro" id="IPR006035">
    <property type="entry name" value="Ureohydrolase"/>
</dbReference>
<feature type="binding site" evidence="3">
    <location>
        <position position="134"/>
    </location>
    <ligand>
        <name>Mn(2+)</name>
        <dbReference type="ChEBI" id="CHEBI:29035"/>
        <label>1</label>
    </ligand>
</feature>
<evidence type="ECO:0000313" key="5">
    <source>
        <dbReference type="EMBL" id="CAG2137514.1"/>
    </source>
</evidence>
<dbReference type="RefSeq" id="WP_211946818.1">
    <property type="nucleotide sequence ID" value="NZ_CAJPUY010000005.1"/>
</dbReference>
<dbReference type="Proteomes" id="UP000672934">
    <property type="component" value="Unassembled WGS sequence"/>
</dbReference>
<dbReference type="EC" id="3.5.3.7" evidence="5"/>
<evidence type="ECO:0000256" key="2">
    <source>
        <dbReference type="ARBA" id="ARBA00022801"/>
    </source>
</evidence>
<keyword evidence="6" id="KW-1185">Reference proteome</keyword>
<dbReference type="GO" id="GO:0033389">
    <property type="term" value="P:putrescine biosynthetic process from arginine, via agmatine"/>
    <property type="evidence" value="ECO:0007669"/>
    <property type="project" value="TreeGrafter"/>
</dbReference>
<dbReference type="EMBL" id="CAJPUY010000005">
    <property type="protein sequence ID" value="CAG2137514.1"/>
    <property type="molecule type" value="Genomic_DNA"/>
</dbReference>
<dbReference type="PROSITE" id="PS51409">
    <property type="entry name" value="ARGINASE_2"/>
    <property type="match status" value="1"/>
</dbReference>
<feature type="binding site" evidence="3">
    <location>
        <position position="158"/>
    </location>
    <ligand>
        <name>Mn(2+)</name>
        <dbReference type="ChEBI" id="CHEBI:29035"/>
        <label>1</label>
    </ligand>
</feature>
<dbReference type="PIRSF" id="PIRSF036979">
    <property type="entry name" value="Arginase"/>
    <property type="match status" value="1"/>
</dbReference>
<comment type="caution">
    <text evidence="5">The sequence shown here is derived from an EMBL/GenBank/DDBJ whole genome shotgun (WGS) entry which is preliminary data.</text>
</comment>
<comment type="similarity">
    <text evidence="4">Belongs to the arginase family.</text>
</comment>